<accession>A0ABT8SRX6</accession>
<dbReference type="EMBL" id="JAUKWQ010000001">
    <property type="protein sequence ID" value="MDO1581170.1"/>
    <property type="molecule type" value="Genomic_DNA"/>
</dbReference>
<sequence length="82" mass="9155">MSEFANQRSNFRSSPRFTIGRDQHGFWVLQDEANRFGGLFASEEAALKYATVISKDQRDIRRAPASAVVELMSGKSHLSHAA</sequence>
<dbReference type="RefSeq" id="WP_302075297.1">
    <property type="nucleotide sequence ID" value="NZ_JAUKWQ010000001.1"/>
</dbReference>
<protein>
    <recommendedName>
        <fullName evidence="3">DUF2188 domain-containing protein</fullName>
    </recommendedName>
</protein>
<proteinExistence type="predicted"/>
<gene>
    <name evidence="1" type="ORF">Q2T52_03595</name>
</gene>
<evidence type="ECO:0000313" key="2">
    <source>
        <dbReference type="Proteomes" id="UP001169006"/>
    </source>
</evidence>
<keyword evidence="2" id="KW-1185">Reference proteome</keyword>
<evidence type="ECO:0008006" key="3">
    <source>
        <dbReference type="Google" id="ProtNLM"/>
    </source>
</evidence>
<evidence type="ECO:0000313" key="1">
    <source>
        <dbReference type="EMBL" id="MDO1581170.1"/>
    </source>
</evidence>
<reference evidence="1" key="1">
    <citation type="journal article" date="2015" name="Int. J. Syst. Evol. Microbiol.">
        <title>Rhizobium oryzicola sp. nov., potential plant-growth-promoting endophytic bacteria isolated from rice roots.</title>
        <authorList>
            <person name="Zhang X.X."/>
            <person name="Gao J.S."/>
            <person name="Cao Y.H."/>
            <person name="Sheirdil R.A."/>
            <person name="Wang X.C."/>
            <person name="Zhang L."/>
        </authorList>
    </citation>
    <scope>NUCLEOTIDE SEQUENCE</scope>
    <source>
        <strain evidence="1">05753</strain>
    </source>
</reference>
<comment type="caution">
    <text evidence="1">The sequence shown here is derived from an EMBL/GenBank/DDBJ whole genome shotgun (WGS) entry which is preliminary data.</text>
</comment>
<reference evidence="1" key="2">
    <citation type="submission" date="2023-07" db="EMBL/GenBank/DDBJ databases">
        <authorList>
            <person name="Sun H."/>
        </authorList>
    </citation>
    <scope>NUCLEOTIDE SEQUENCE</scope>
    <source>
        <strain evidence="1">05753</strain>
    </source>
</reference>
<organism evidence="1 2">
    <name type="scientific">Rhizobium oryzicola</name>
    <dbReference type="NCBI Taxonomy" id="1232668"/>
    <lineage>
        <taxon>Bacteria</taxon>
        <taxon>Pseudomonadati</taxon>
        <taxon>Pseudomonadota</taxon>
        <taxon>Alphaproteobacteria</taxon>
        <taxon>Hyphomicrobiales</taxon>
        <taxon>Rhizobiaceae</taxon>
        <taxon>Rhizobium/Agrobacterium group</taxon>
        <taxon>Rhizobium</taxon>
    </lineage>
</organism>
<dbReference type="Proteomes" id="UP001169006">
    <property type="component" value="Unassembled WGS sequence"/>
</dbReference>
<name>A0ABT8SRX6_9HYPH</name>